<feature type="domain" description="Cysteine-rich" evidence="9">
    <location>
        <begin position="232"/>
        <end position="319"/>
    </location>
</feature>
<evidence type="ECO:0000256" key="1">
    <source>
        <dbReference type="ARBA" id="ARBA00001966"/>
    </source>
</evidence>
<feature type="domain" description="Cysteine-rich" evidence="9">
    <location>
        <begin position="86"/>
        <end position="169"/>
    </location>
</feature>
<evidence type="ECO:0000256" key="5">
    <source>
        <dbReference type="ARBA" id="ARBA00023002"/>
    </source>
</evidence>
<feature type="domain" description="4Fe-4S ferredoxin-type" evidence="10">
    <location>
        <begin position="391"/>
        <end position="452"/>
    </location>
</feature>
<dbReference type="Proteomes" id="UP000050360">
    <property type="component" value="Unassembled WGS sequence"/>
</dbReference>
<dbReference type="InterPro" id="IPR009051">
    <property type="entry name" value="Helical_ferredxn"/>
</dbReference>
<dbReference type="InterPro" id="IPR017896">
    <property type="entry name" value="4Fe4S_Fe-S-bd"/>
</dbReference>
<dbReference type="InterPro" id="IPR051278">
    <property type="entry name" value="HdrB/HdrD_reductase"/>
</dbReference>
<keyword evidence="8" id="KW-1133">Transmembrane helix</keyword>
<dbReference type="PANTHER" id="PTHR42947">
    <property type="entry name" value="COB--COM HETERODISULFIDE REDUCTASE SUBUNIT B 1"/>
    <property type="match status" value="1"/>
</dbReference>
<comment type="cofactor">
    <cofactor evidence="1">
        <name>[4Fe-4S] cluster</name>
        <dbReference type="ChEBI" id="CHEBI:49883"/>
    </cofactor>
</comment>
<dbReference type="InterPro" id="IPR017900">
    <property type="entry name" value="4Fe4S_Fe_S_CS"/>
</dbReference>
<evidence type="ECO:0000259" key="9">
    <source>
        <dbReference type="Pfam" id="PF02754"/>
    </source>
</evidence>
<comment type="pathway">
    <text evidence="2">Cofactor metabolism; coenzyme M-coenzyme B heterodisulfide reduction; coenzyme B and coenzyme M from coenzyme M-coenzyme B heterodisulfide: step 1/1.</text>
</comment>
<dbReference type="Gene3D" id="1.10.1060.10">
    <property type="entry name" value="Alpha-helical ferredoxin"/>
    <property type="match status" value="1"/>
</dbReference>
<dbReference type="Pfam" id="PF02754">
    <property type="entry name" value="CCG"/>
    <property type="match status" value="2"/>
</dbReference>
<dbReference type="GO" id="GO:0016491">
    <property type="term" value="F:oxidoreductase activity"/>
    <property type="evidence" value="ECO:0007669"/>
    <property type="project" value="UniProtKB-KW"/>
</dbReference>
<sequence>MFAWMHYFFIYANPCLIRYIPLKTLRSYGENIITQIIIINRFVIFSYIYSYTIIIYRQYLSSFRVKFIYYYSYRLLPQREKKMPEYTLFLGCIIPARFPFMEKSTRLVLSQLGCILHDLEGATCCPTKSIIKPIGDLAWYVTAARNLAIAQKAGHNLLVPCNGCYSTLKSVEVEMRINPGMRDEVNAILAFSGLEYTGAVEVKHLVEVLHDEIGLPKIKQHLIKSFDGMRIAPHYGCHMLRPSSSITFDDPNKPRKFDALIEALGAKSIDYGTKMLCCGGNLNTADEPEEATALARMKLMEVTKKADAITLTCPSCFMQYDSRQYMMQKTGEKLNVPVLFYPELLGLAMGFSTQELGMDMHRIDPAEFLSKWDLKYKYLKTLKEVFDLSAIRKCYECAACVNDCPVVKVNPDFNPNEIIGRLLSGELEAVIGSHNIWQCVDCYTCYELCPQKMGMNKIFDKLKHMAVEKGKGPKGFAASIEMFRKDGRLGEPTGVRKKLKLAESPKSGGEELKKLLDHINNKGEENEI</sequence>
<keyword evidence="7" id="KW-0411">Iron-sulfur</keyword>
<organism evidence="11 12">
    <name type="scientific">Candidatus Methanoperedens nitratireducens</name>
    <dbReference type="NCBI Taxonomy" id="1392998"/>
    <lineage>
        <taxon>Archaea</taxon>
        <taxon>Methanobacteriati</taxon>
        <taxon>Methanobacteriota</taxon>
        <taxon>Stenosarchaea group</taxon>
        <taxon>Methanomicrobia</taxon>
        <taxon>Methanosarcinales</taxon>
        <taxon>ANME-2 cluster</taxon>
        <taxon>Candidatus Methanoperedentaceae</taxon>
        <taxon>Candidatus Methanoperedens</taxon>
    </lineage>
</organism>
<keyword evidence="6" id="KW-0408">Iron</keyword>
<evidence type="ECO:0000256" key="7">
    <source>
        <dbReference type="ARBA" id="ARBA00023014"/>
    </source>
</evidence>
<dbReference type="GO" id="GO:0051539">
    <property type="term" value="F:4 iron, 4 sulfur cluster binding"/>
    <property type="evidence" value="ECO:0007669"/>
    <property type="project" value="UniProtKB-KW"/>
</dbReference>
<reference evidence="11 12" key="1">
    <citation type="submission" date="2015-09" db="EMBL/GenBank/DDBJ databases">
        <title>A metagenomics-based metabolic model of nitrate-dependent anaerobic oxidation of methane by Methanoperedens-like archaea.</title>
        <authorList>
            <person name="Arshad A."/>
            <person name="Speth D.R."/>
            <person name="De Graaf R.M."/>
            <person name="Op Den Camp H.J."/>
            <person name="Jetten M.S."/>
            <person name="Welte C.U."/>
        </authorList>
    </citation>
    <scope>NUCLEOTIDE SEQUENCE [LARGE SCALE GENOMIC DNA]</scope>
</reference>
<dbReference type="PANTHER" id="PTHR42947:SF1">
    <property type="entry name" value="COB--COM HETERODISULFIDE REDUCTASE SUBUNIT B 1"/>
    <property type="match status" value="1"/>
</dbReference>
<comment type="caution">
    <text evidence="11">The sequence shown here is derived from an EMBL/GenBank/DDBJ whole genome shotgun (WGS) entry which is preliminary data.</text>
</comment>
<evidence type="ECO:0000256" key="6">
    <source>
        <dbReference type="ARBA" id="ARBA00023004"/>
    </source>
</evidence>
<evidence type="ECO:0000256" key="4">
    <source>
        <dbReference type="ARBA" id="ARBA00022723"/>
    </source>
</evidence>
<proteinExistence type="predicted"/>
<dbReference type="AlphaFoldDB" id="A0A0P7ZGX9"/>
<dbReference type="InterPro" id="IPR004017">
    <property type="entry name" value="Cys_rich_dom"/>
</dbReference>
<evidence type="ECO:0000313" key="12">
    <source>
        <dbReference type="Proteomes" id="UP000050360"/>
    </source>
</evidence>
<evidence type="ECO:0000313" key="11">
    <source>
        <dbReference type="EMBL" id="KPQ44172.1"/>
    </source>
</evidence>
<dbReference type="GO" id="GO:0046872">
    <property type="term" value="F:metal ion binding"/>
    <property type="evidence" value="ECO:0007669"/>
    <property type="project" value="UniProtKB-KW"/>
</dbReference>
<dbReference type="Pfam" id="PF13183">
    <property type="entry name" value="Fer4_8"/>
    <property type="match status" value="1"/>
</dbReference>
<dbReference type="SUPFAM" id="SSF46548">
    <property type="entry name" value="alpha-helical ferredoxin"/>
    <property type="match status" value="1"/>
</dbReference>
<keyword evidence="5" id="KW-0560">Oxidoreductase</keyword>
<keyword evidence="8" id="KW-0472">Membrane</keyword>
<evidence type="ECO:0000256" key="2">
    <source>
        <dbReference type="ARBA" id="ARBA00004808"/>
    </source>
</evidence>
<keyword evidence="4" id="KW-0479">Metal-binding</keyword>
<keyword evidence="3" id="KW-0004">4Fe-4S</keyword>
<evidence type="ECO:0000256" key="3">
    <source>
        <dbReference type="ARBA" id="ARBA00022485"/>
    </source>
</evidence>
<gene>
    <name evidence="11" type="ORF">MPEBLZ_01235</name>
</gene>
<protein>
    <submittedName>
        <fullName evidence="11">CoB--CoM heterodisulfide reductase subunit B</fullName>
    </submittedName>
</protein>
<dbReference type="PROSITE" id="PS00198">
    <property type="entry name" value="4FE4S_FER_1"/>
    <property type="match status" value="1"/>
</dbReference>
<keyword evidence="8" id="KW-0812">Transmembrane</keyword>
<feature type="transmembrane region" description="Helical" evidence="8">
    <location>
        <begin position="32"/>
        <end position="56"/>
    </location>
</feature>
<evidence type="ECO:0000256" key="8">
    <source>
        <dbReference type="SAM" id="Phobius"/>
    </source>
</evidence>
<dbReference type="Gene3D" id="3.40.50.11810">
    <property type="match status" value="1"/>
</dbReference>
<evidence type="ECO:0000259" key="10">
    <source>
        <dbReference type="Pfam" id="PF13183"/>
    </source>
</evidence>
<dbReference type="Gene3D" id="1.20.1050.140">
    <property type="match status" value="1"/>
</dbReference>
<dbReference type="EMBL" id="LKCM01000104">
    <property type="protein sequence ID" value="KPQ44172.1"/>
    <property type="molecule type" value="Genomic_DNA"/>
</dbReference>
<name>A0A0P7ZGX9_9EURY</name>
<accession>A0A0P7ZGX9</accession>